<keyword evidence="2 4" id="KW-0378">Hydrolase</keyword>
<dbReference type="InterPro" id="IPR012334">
    <property type="entry name" value="Pectin_lyas_fold"/>
</dbReference>
<evidence type="ECO:0000313" key="7">
    <source>
        <dbReference type="Proteomes" id="UP000251993"/>
    </source>
</evidence>
<dbReference type="GO" id="GO:0005975">
    <property type="term" value="P:carbohydrate metabolic process"/>
    <property type="evidence" value="ECO:0007669"/>
    <property type="project" value="InterPro"/>
</dbReference>
<dbReference type="KEGG" id="run:DR864_19930"/>
<dbReference type="SMART" id="SM00710">
    <property type="entry name" value="PbH1"/>
    <property type="match status" value="5"/>
</dbReference>
<comment type="similarity">
    <text evidence="1 4">Belongs to the glycosyl hydrolase 28 family.</text>
</comment>
<sequence length="781" mass="86473">MKSFLRIFFLLALTAFRPVDEKLTIFLCGDSTLAPKLPADAPETGWGMVLPEYFNTDAVQIQNHAVNGRSTKSFITEGRWQKVVSQVKKGDWVFIQFGHNDQKVVDSTRSAPAQTLYRQNLIRFVNETRAKGGNPLLITPVMRRKFDEKGTFVDQHGEYPQVVKDVAKELKVPMIDLHAKSQAVIEKHGVEGSKVLFMHYGGGIYPKFPKGIEDNTHFSRYGASVMASLVVEGIMELPIDLKSFVKKSEFTNKYTYELPNYYTPVFRKDTFNIARYGAKADGLTVNTKAINQAIEACHAAGGGTVLVPAGLWLTGPIVLKNNVNLHIAKSALLQFSRNHDDYPIVVTTWEGQESYRCQAPIWGVDLTNIALTGEGVLDGGGEVWRAIKREKQTNSQWAALLKSGGVVSDKNDLWYPSEKSKKGNNLPNAGRILNGIHPTPAELESYKDFLRPNMISLTRCKNVLLEGVTFQNSPAWTMHPLLCDHVSIRNVTVKNHWYAQNSDALDLESCRNGIVEGCTFDTGDDGITIKSGRDEQGRKRGVPTENFIIKDCKVYHAHGGFVIGSEMSGGVRNLFVSNCTFMGSDVGLRFKTARGRGGVVEDIYVTDINMTEIPGEAILFDMYYAAKDPIPQEGESNELPTIKAEPLNEGTPQFKNFYIKNIICQGAETAILVRGLPEMSIKNINIENAVIEANKGLVCVEGENINLKNVTLLTKDKTVMQVQNSKNVVLDGITYGSDKEVLLKVMGTRSEGVRLLNTDVTKARKEVELGVGVKGKVVSKK</sequence>
<keyword evidence="3 4" id="KW-0326">Glycosidase</keyword>
<dbReference type="InterPro" id="IPR006626">
    <property type="entry name" value="PbH1"/>
</dbReference>
<evidence type="ECO:0000256" key="1">
    <source>
        <dbReference type="ARBA" id="ARBA00008834"/>
    </source>
</evidence>
<dbReference type="GO" id="GO:0004650">
    <property type="term" value="F:polygalacturonase activity"/>
    <property type="evidence" value="ECO:0007669"/>
    <property type="project" value="InterPro"/>
</dbReference>
<keyword evidence="7" id="KW-1185">Reference proteome</keyword>
<dbReference type="Gene3D" id="2.160.20.10">
    <property type="entry name" value="Single-stranded right-handed beta-helix, Pectin lyase-like"/>
    <property type="match status" value="1"/>
</dbReference>
<dbReference type="PANTHER" id="PTHR31339">
    <property type="entry name" value="PECTIN LYASE-RELATED"/>
    <property type="match status" value="1"/>
</dbReference>
<reference evidence="6 7" key="1">
    <citation type="submission" date="2018-07" db="EMBL/GenBank/DDBJ databases">
        <title>Genome sequencing of Runella.</title>
        <authorList>
            <person name="Baek M.-G."/>
            <person name="Yi H."/>
        </authorList>
    </citation>
    <scope>NUCLEOTIDE SEQUENCE [LARGE SCALE GENOMIC DNA]</scope>
    <source>
        <strain evidence="6 7">HYN0085</strain>
    </source>
</reference>
<proteinExistence type="inferred from homology"/>
<dbReference type="EMBL" id="CP030850">
    <property type="protein sequence ID" value="AXE19851.1"/>
    <property type="molecule type" value="Genomic_DNA"/>
</dbReference>
<accession>A0A344TMI0</accession>
<evidence type="ECO:0000256" key="3">
    <source>
        <dbReference type="ARBA" id="ARBA00023295"/>
    </source>
</evidence>
<dbReference type="PANTHER" id="PTHR31339:SF9">
    <property type="entry name" value="PLASMIN AND FIBRONECTIN-BINDING PROTEIN A"/>
    <property type="match status" value="1"/>
</dbReference>
<evidence type="ECO:0000256" key="4">
    <source>
        <dbReference type="RuleBase" id="RU361169"/>
    </source>
</evidence>
<dbReference type="Gene3D" id="3.40.50.1110">
    <property type="entry name" value="SGNH hydrolase"/>
    <property type="match status" value="1"/>
</dbReference>
<dbReference type="InterPro" id="IPR037459">
    <property type="entry name" value="RhgT-like"/>
</dbReference>
<dbReference type="OrthoDB" id="9795222at2"/>
<dbReference type="InterPro" id="IPR036514">
    <property type="entry name" value="SGNH_hydro_sf"/>
</dbReference>
<feature type="domain" description="SGNH hydrolase-type esterase" evidence="5">
    <location>
        <begin position="29"/>
        <end position="180"/>
    </location>
</feature>
<dbReference type="Pfam" id="PF00295">
    <property type="entry name" value="Glyco_hydro_28"/>
    <property type="match status" value="1"/>
</dbReference>
<name>A0A344TMI0_9BACT</name>
<dbReference type="Proteomes" id="UP000251993">
    <property type="component" value="Chromosome"/>
</dbReference>
<dbReference type="InterPro" id="IPR011050">
    <property type="entry name" value="Pectin_lyase_fold/virulence"/>
</dbReference>
<dbReference type="InterPro" id="IPR051801">
    <property type="entry name" value="GH28_Enzymes"/>
</dbReference>
<evidence type="ECO:0000259" key="5">
    <source>
        <dbReference type="Pfam" id="PF13472"/>
    </source>
</evidence>
<dbReference type="RefSeq" id="WP_114068619.1">
    <property type="nucleotide sequence ID" value="NZ_CP030850.1"/>
</dbReference>
<dbReference type="GO" id="GO:0016788">
    <property type="term" value="F:hydrolase activity, acting on ester bonds"/>
    <property type="evidence" value="ECO:0007669"/>
    <property type="project" value="UniProtKB-ARBA"/>
</dbReference>
<dbReference type="SUPFAM" id="SSF51126">
    <property type="entry name" value="Pectin lyase-like"/>
    <property type="match status" value="1"/>
</dbReference>
<dbReference type="SUPFAM" id="SSF52266">
    <property type="entry name" value="SGNH hydrolase"/>
    <property type="match status" value="1"/>
</dbReference>
<dbReference type="InterPro" id="IPR000743">
    <property type="entry name" value="Glyco_hydro_28"/>
</dbReference>
<organism evidence="6 7">
    <name type="scientific">Runella rosea</name>
    <dbReference type="NCBI Taxonomy" id="2259595"/>
    <lineage>
        <taxon>Bacteria</taxon>
        <taxon>Pseudomonadati</taxon>
        <taxon>Bacteroidota</taxon>
        <taxon>Cytophagia</taxon>
        <taxon>Cytophagales</taxon>
        <taxon>Spirosomataceae</taxon>
        <taxon>Runella</taxon>
    </lineage>
</organism>
<gene>
    <name evidence="6" type="ORF">DR864_19930</name>
</gene>
<dbReference type="InterPro" id="IPR013830">
    <property type="entry name" value="SGNH_hydro"/>
</dbReference>
<evidence type="ECO:0000313" key="6">
    <source>
        <dbReference type="EMBL" id="AXE19851.1"/>
    </source>
</evidence>
<dbReference type="Pfam" id="PF13472">
    <property type="entry name" value="Lipase_GDSL_2"/>
    <property type="match status" value="1"/>
</dbReference>
<dbReference type="AlphaFoldDB" id="A0A344TMI0"/>
<protein>
    <submittedName>
        <fullName evidence="6">GDSL family lipase</fullName>
    </submittedName>
</protein>
<dbReference type="CDD" id="cd01821">
    <property type="entry name" value="Rhamnogalacturan_acetylesterase_like"/>
    <property type="match status" value="1"/>
</dbReference>
<evidence type="ECO:0000256" key="2">
    <source>
        <dbReference type="ARBA" id="ARBA00022801"/>
    </source>
</evidence>